<feature type="compositionally biased region" description="Polar residues" evidence="1">
    <location>
        <begin position="10"/>
        <end position="26"/>
    </location>
</feature>
<feature type="compositionally biased region" description="Polar residues" evidence="1">
    <location>
        <begin position="78"/>
        <end position="96"/>
    </location>
</feature>
<comment type="caution">
    <text evidence="2">The sequence shown here is derived from an EMBL/GenBank/DDBJ whole genome shotgun (WGS) entry which is preliminary data.</text>
</comment>
<sequence length="422" mass="47836">MKLINPALSAASTSSRSNVGTKTSDPMNPAAMTYFENVDKSDFQRYQKAKERETSSSISRSSLGGPSSRSNNEERITPSISRSQENAVPTRGNSKISESETKRNVGLAQWGPGMRSILEHSCILAERHSLPEHQARQAPPMARSSAFTPETWEAKKKSLEESMQRAQKMMQKLQARTQKTEFPAELESTPITKLPHKGKLNKAVAPSTYPPQELEQKPLPAKQPAQVLPEKSTGPENDPYFNPRAEFHLQEWLNESDKGDLVTATEHLAVVENMIVEKWGSIKAAPKRYISTFLTCKIMNLIRYNQDQEALQLVKYIEPVYQDQTKREYSGSHLVAEIVLYMRLKEWDKAKMKCARFLQPEFLEDLGPKAHPADQSLGFWLMSKILKDSGKPVEAKFYKAQVKPGLSAHSWYKWADQCLRQR</sequence>
<dbReference type="AlphaFoldDB" id="A0A437ADZ5"/>
<accession>A0A437ADZ5</accession>
<feature type="region of interest" description="Disordered" evidence="1">
    <location>
        <begin position="197"/>
        <end position="238"/>
    </location>
</feature>
<feature type="compositionally biased region" description="Low complexity" evidence="1">
    <location>
        <begin position="55"/>
        <end position="70"/>
    </location>
</feature>
<keyword evidence="3" id="KW-1185">Reference proteome</keyword>
<evidence type="ECO:0000256" key="1">
    <source>
        <dbReference type="SAM" id="MobiDB-lite"/>
    </source>
</evidence>
<dbReference type="RefSeq" id="XP_067494920.1">
    <property type="nucleotide sequence ID" value="XM_067632878.1"/>
</dbReference>
<dbReference type="GeneID" id="93582699"/>
<dbReference type="VEuPathDB" id="FungiDB:DFL_000388"/>
<name>A0A437ADZ5_ARTFL</name>
<protein>
    <submittedName>
        <fullName evidence="2">Uncharacterized protein</fullName>
    </submittedName>
</protein>
<gene>
    <name evidence="2" type="ORF">DFL_000388</name>
</gene>
<organism evidence="2 3">
    <name type="scientific">Arthrobotrys flagrans</name>
    <name type="common">Nematode-trapping fungus</name>
    <name type="synonym">Trichothecium flagrans</name>
    <dbReference type="NCBI Taxonomy" id="97331"/>
    <lineage>
        <taxon>Eukaryota</taxon>
        <taxon>Fungi</taxon>
        <taxon>Dikarya</taxon>
        <taxon>Ascomycota</taxon>
        <taxon>Pezizomycotina</taxon>
        <taxon>Orbiliomycetes</taxon>
        <taxon>Orbiliales</taxon>
        <taxon>Orbiliaceae</taxon>
        <taxon>Arthrobotrys</taxon>
    </lineage>
</organism>
<dbReference type="OrthoDB" id="10461434at2759"/>
<evidence type="ECO:0000313" key="2">
    <source>
        <dbReference type="EMBL" id="RVD89376.1"/>
    </source>
</evidence>
<dbReference type="EMBL" id="SAEB01000001">
    <property type="protein sequence ID" value="RVD89376.1"/>
    <property type="molecule type" value="Genomic_DNA"/>
</dbReference>
<feature type="region of interest" description="Disordered" evidence="1">
    <location>
        <begin position="1"/>
        <end position="104"/>
    </location>
</feature>
<dbReference type="Proteomes" id="UP000283090">
    <property type="component" value="Unassembled WGS sequence"/>
</dbReference>
<reference evidence="2 3" key="1">
    <citation type="submission" date="2019-01" db="EMBL/GenBank/DDBJ databases">
        <title>Intercellular communication is required for trap formation in the nematode-trapping fungus Duddingtonia flagrans.</title>
        <authorList>
            <person name="Youssar L."/>
            <person name="Wernet V."/>
            <person name="Hensel N."/>
            <person name="Hildebrandt H.-G."/>
            <person name="Fischer R."/>
        </authorList>
    </citation>
    <scope>NUCLEOTIDE SEQUENCE [LARGE SCALE GENOMIC DNA]</scope>
    <source>
        <strain evidence="2 3">CBS H-5679</strain>
    </source>
</reference>
<evidence type="ECO:0000313" key="3">
    <source>
        <dbReference type="Proteomes" id="UP000283090"/>
    </source>
</evidence>
<feature type="compositionally biased region" description="Basic and acidic residues" evidence="1">
    <location>
        <begin position="37"/>
        <end position="54"/>
    </location>
</feature>
<proteinExistence type="predicted"/>